<reference evidence="1 2" key="1">
    <citation type="journal article" date="2019" name="Int. J. Syst. Evol. Microbiol.">
        <title>The Global Catalogue of Microorganisms (GCM) 10K type strain sequencing project: providing services to taxonomists for standard genome sequencing and annotation.</title>
        <authorList>
            <consortium name="The Broad Institute Genomics Platform"/>
            <consortium name="The Broad Institute Genome Sequencing Center for Infectious Disease"/>
            <person name="Wu L."/>
            <person name="Ma J."/>
        </authorList>
    </citation>
    <scope>NUCLEOTIDE SEQUENCE [LARGE SCALE GENOMIC DNA]</scope>
    <source>
        <strain evidence="1 2">JCM 6307</strain>
    </source>
</reference>
<dbReference type="Proteomes" id="UP001501358">
    <property type="component" value="Unassembled WGS sequence"/>
</dbReference>
<proteinExistence type="predicted"/>
<accession>A0ABN3M851</accession>
<name>A0ABN3M851_9ACTN</name>
<comment type="caution">
    <text evidence="1">The sequence shown here is derived from an EMBL/GenBank/DDBJ whole genome shotgun (WGS) entry which is preliminary data.</text>
</comment>
<gene>
    <name evidence="1" type="ORF">GCM10010406_37390</name>
</gene>
<evidence type="ECO:0000313" key="1">
    <source>
        <dbReference type="EMBL" id="GAA2497436.1"/>
    </source>
</evidence>
<evidence type="ECO:0000313" key="2">
    <source>
        <dbReference type="Proteomes" id="UP001501358"/>
    </source>
</evidence>
<keyword evidence="2" id="KW-1185">Reference proteome</keyword>
<dbReference type="EMBL" id="BAAATA010000023">
    <property type="protein sequence ID" value="GAA2497436.1"/>
    <property type="molecule type" value="Genomic_DNA"/>
</dbReference>
<organism evidence="1 2">
    <name type="scientific">Streptomyces thermolineatus</name>
    <dbReference type="NCBI Taxonomy" id="44033"/>
    <lineage>
        <taxon>Bacteria</taxon>
        <taxon>Bacillati</taxon>
        <taxon>Actinomycetota</taxon>
        <taxon>Actinomycetes</taxon>
        <taxon>Kitasatosporales</taxon>
        <taxon>Streptomycetaceae</taxon>
        <taxon>Streptomyces</taxon>
    </lineage>
</organism>
<protein>
    <submittedName>
        <fullName evidence="1">Uncharacterized protein</fullName>
    </submittedName>
</protein>
<sequence length="76" mass="8188">MTVGPEREDMAASRTGVLIVRVRIEEGSALPLRAHVRLTDDITSGVERSVTLTGADAVCEVVREWLGEMLAEHDGG</sequence>